<feature type="transmembrane region" description="Helical" evidence="10">
    <location>
        <begin position="83"/>
        <end position="104"/>
    </location>
</feature>
<feature type="domain" description="Cation/H+ exchanger transmembrane" evidence="11">
    <location>
        <begin position="11"/>
        <end position="448"/>
    </location>
</feature>
<evidence type="ECO:0000256" key="9">
    <source>
        <dbReference type="ARBA" id="ARBA00023201"/>
    </source>
</evidence>
<feature type="transmembrane region" description="Helical" evidence="10">
    <location>
        <begin position="234"/>
        <end position="250"/>
    </location>
</feature>
<keyword evidence="3" id="KW-1003">Cell membrane</keyword>
<protein>
    <submittedName>
        <fullName evidence="12">Lithium and rubidium/H(+) antiporter</fullName>
    </submittedName>
</protein>
<evidence type="ECO:0000256" key="1">
    <source>
        <dbReference type="ARBA" id="ARBA00004651"/>
    </source>
</evidence>
<feature type="transmembrane region" description="Helical" evidence="10">
    <location>
        <begin position="301"/>
        <end position="322"/>
    </location>
</feature>
<gene>
    <name evidence="12" type="ORF">EZS26_002957</name>
</gene>
<dbReference type="InterPro" id="IPR006153">
    <property type="entry name" value="Cation/H_exchanger_TM"/>
</dbReference>
<evidence type="ECO:0000256" key="5">
    <source>
        <dbReference type="ARBA" id="ARBA00022989"/>
    </source>
</evidence>
<dbReference type="Pfam" id="PF00999">
    <property type="entry name" value="Na_H_Exchanger"/>
    <property type="match status" value="1"/>
</dbReference>
<evidence type="ECO:0000313" key="12">
    <source>
        <dbReference type="EMBL" id="KAA6300898.1"/>
    </source>
</evidence>
<keyword evidence="2" id="KW-0813">Transport</keyword>
<evidence type="ECO:0000256" key="4">
    <source>
        <dbReference type="ARBA" id="ARBA00022692"/>
    </source>
</evidence>
<keyword evidence="6" id="KW-0915">Sodium</keyword>
<keyword evidence="5 10" id="KW-1133">Transmembrane helix</keyword>
<feature type="transmembrane region" description="Helical" evidence="10">
    <location>
        <begin position="54"/>
        <end position="71"/>
    </location>
</feature>
<dbReference type="GO" id="GO:0015386">
    <property type="term" value="F:potassium:proton antiporter activity"/>
    <property type="evidence" value="ECO:0007669"/>
    <property type="project" value="TreeGrafter"/>
</dbReference>
<comment type="subcellular location">
    <subcellularLocation>
        <location evidence="1">Cell membrane</location>
        <topology evidence="1">Multi-pass membrane protein</topology>
    </subcellularLocation>
</comment>
<keyword evidence="9" id="KW-0739">Sodium transport</keyword>
<evidence type="ECO:0000256" key="3">
    <source>
        <dbReference type="ARBA" id="ARBA00022475"/>
    </source>
</evidence>
<dbReference type="InterPro" id="IPR018422">
    <property type="entry name" value="Cation/H_exchanger_CPA1"/>
</dbReference>
<feature type="transmembrane region" description="Helical" evidence="10">
    <location>
        <begin position="29"/>
        <end position="48"/>
    </location>
</feature>
<sequence length="462" mass="50582">MESYSIIIILLAVSIGLVPVASKLKLPYPILLLAAGIAFGFIPGFHWIAINPEVVFLIFLPPMLYDAAYNISFKDFRANLPTISLLAITLVFVTTIGIAVVAHYCIPGMTWPLAFVLGAILSPPDAVAAAGVTKGLGLPHRACTILEGESLINDASALVVFRFAVAAVAGSSFIPWKAGLMFVVSLGGGCIVGFILWLVFAVVVKKIRLNSTVLVSLNLLLPFVAYLIAEEFHVSGVISVVTAGLIAAQHKDQLFSQQAKIQSKSVWDTSIFLLNGLVFIFIGLEFPAVLRSIQNEESIELLIVCAFLIFFVALAIRVLIVIRHKFNIEKRMTSIKRKYPFLFGGQKTNNPKEEKQMAALKEKHPAFYERKKRQIEDLKDIQALGWKESLIIGWSGMRGIVSLAAALSLPLLMADSSAFPLWDTIVFLTVVVVIIMLMVQGLGLLVLVKLLKIDKNKKFPIP</sequence>
<dbReference type="AlphaFoldDB" id="A0A5M8NWY6"/>
<feature type="transmembrane region" description="Helical" evidence="10">
    <location>
        <begin position="211"/>
        <end position="228"/>
    </location>
</feature>
<evidence type="ECO:0000256" key="2">
    <source>
        <dbReference type="ARBA" id="ARBA00022448"/>
    </source>
</evidence>
<dbReference type="GO" id="GO:0015385">
    <property type="term" value="F:sodium:proton antiporter activity"/>
    <property type="evidence" value="ECO:0007669"/>
    <property type="project" value="InterPro"/>
</dbReference>
<evidence type="ECO:0000256" key="10">
    <source>
        <dbReference type="SAM" id="Phobius"/>
    </source>
</evidence>
<dbReference type="PANTHER" id="PTHR10110:SF86">
    <property type="entry name" value="SODIUM_HYDROGEN EXCHANGER 7"/>
    <property type="match status" value="1"/>
</dbReference>
<feature type="transmembrane region" description="Helical" evidence="10">
    <location>
        <begin position="425"/>
        <end position="448"/>
    </location>
</feature>
<name>A0A5M8NWY6_9BACT</name>
<dbReference type="GO" id="GO:0051453">
    <property type="term" value="P:regulation of intracellular pH"/>
    <property type="evidence" value="ECO:0007669"/>
    <property type="project" value="TreeGrafter"/>
</dbReference>
<dbReference type="GO" id="GO:0098719">
    <property type="term" value="P:sodium ion import across plasma membrane"/>
    <property type="evidence" value="ECO:0007669"/>
    <property type="project" value="TreeGrafter"/>
</dbReference>
<evidence type="ECO:0000259" key="11">
    <source>
        <dbReference type="Pfam" id="PF00999"/>
    </source>
</evidence>
<dbReference type="Gene3D" id="6.10.140.1330">
    <property type="match status" value="1"/>
</dbReference>
<dbReference type="EMBL" id="SNRX01000040">
    <property type="protein sequence ID" value="KAA6300898.1"/>
    <property type="molecule type" value="Genomic_DNA"/>
</dbReference>
<evidence type="ECO:0000256" key="7">
    <source>
        <dbReference type="ARBA" id="ARBA00023065"/>
    </source>
</evidence>
<organism evidence="12 13">
    <name type="scientific">Candidatus Ordinivivax streblomastigis</name>
    <dbReference type="NCBI Taxonomy" id="2540710"/>
    <lineage>
        <taxon>Bacteria</taxon>
        <taxon>Pseudomonadati</taxon>
        <taxon>Bacteroidota</taxon>
        <taxon>Bacteroidia</taxon>
        <taxon>Bacteroidales</taxon>
        <taxon>Candidatus Ordinivivax</taxon>
    </lineage>
</organism>
<dbReference type="PANTHER" id="PTHR10110">
    <property type="entry name" value="SODIUM/HYDROGEN EXCHANGER"/>
    <property type="match status" value="1"/>
</dbReference>
<evidence type="ECO:0000256" key="8">
    <source>
        <dbReference type="ARBA" id="ARBA00023136"/>
    </source>
</evidence>
<reference evidence="12 13" key="1">
    <citation type="submission" date="2019-03" db="EMBL/GenBank/DDBJ databases">
        <title>Single cell metagenomics reveals metabolic interactions within the superorganism composed of flagellate Streblomastix strix and complex community of Bacteroidetes bacteria on its surface.</title>
        <authorList>
            <person name="Treitli S.C."/>
            <person name="Kolisko M."/>
            <person name="Husnik F."/>
            <person name="Keeling P."/>
            <person name="Hampl V."/>
        </authorList>
    </citation>
    <scope>NUCLEOTIDE SEQUENCE [LARGE SCALE GENOMIC DNA]</scope>
    <source>
        <strain evidence="12">St1</strain>
    </source>
</reference>
<keyword evidence="8 10" id="KW-0472">Membrane</keyword>
<keyword evidence="7" id="KW-0406">Ion transport</keyword>
<evidence type="ECO:0000313" key="13">
    <source>
        <dbReference type="Proteomes" id="UP000324575"/>
    </source>
</evidence>
<feature type="transmembrane region" description="Helical" evidence="10">
    <location>
        <begin position="271"/>
        <end position="289"/>
    </location>
</feature>
<feature type="transmembrane region" description="Helical" evidence="10">
    <location>
        <begin position="391"/>
        <end position="413"/>
    </location>
</feature>
<accession>A0A5M8NWY6</accession>
<proteinExistence type="predicted"/>
<dbReference type="GO" id="GO:0005886">
    <property type="term" value="C:plasma membrane"/>
    <property type="evidence" value="ECO:0007669"/>
    <property type="project" value="UniProtKB-SubCell"/>
</dbReference>
<comment type="caution">
    <text evidence="12">The sequence shown here is derived from an EMBL/GenBank/DDBJ whole genome shotgun (WGS) entry which is preliminary data.</text>
</comment>
<evidence type="ECO:0000256" key="6">
    <source>
        <dbReference type="ARBA" id="ARBA00023053"/>
    </source>
</evidence>
<dbReference type="Proteomes" id="UP000324575">
    <property type="component" value="Unassembled WGS sequence"/>
</dbReference>
<keyword evidence="4 10" id="KW-0812">Transmembrane</keyword>
<feature type="transmembrane region" description="Helical" evidence="10">
    <location>
        <begin position="6"/>
        <end position="22"/>
    </location>
</feature>
<feature type="transmembrane region" description="Helical" evidence="10">
    <location>
        <begin position="180"/>
        <end position="204"/>
    </location>
</feature>